<reference evidence="15" key="1">
    <citation type="submission" date="2018-07" db="EMBL/GenBank/DDBJ databases">
        <authorList>
            <person name="Quirk P.G."/>
            <person name="Krulwich T.A."/>
        </authorList>
    </citation>
    <scope>NUCLEOTIDE SEQUENCE</scope>
</reference>
<dbReference type="SUPFAM" id="SSF81321">
    <property type="entry name" value="Family A G protein-coupled receptor-like"/>
    <property type="match status" value="1"/>
</dbReference>
<keyword evidence="10" id="KW-0325">Glycoprotein</keyword>
<dbReference type="VEuPathDB" id="VectorBase:CSON001962"/>
<evidence type="ECO:0000256" key="9">
    <source>
        <dbReference type="ARBA" id="ARBA00023170"/>
    </source>
</evidence>
<feature type="transmembrane region" description="Helical" evidence="13">
    <location>
        <begin position="257"/>
        <end position="277"/>
    </location>
</feature>
<evidence type="ECO:0000256" key="4">
    <source>
        <dbReference type="ARBA" id="ARBA00022692"/>
    </source>
</evidence>
<gene>
    <name evidence="15" type="primary">CSON001962</name>
</gene>
<keyword evidence="5 13" id="KW-1133">Transmembrane helix</keyword>
<proteinExistence type="inferred from homology"/>
<dbReference type="Pfam" id="PF00001">
    <property type="entry name" value="7tm_1"/>
    <property type="match status" value="1"/>
</dbReference>
<dbReference type="PANTHER" id="PTHR24243:SF107">
    <property type="entry name" value="NEUROPEPTIDES CAPA RECEPTOR"/>
    <property type="match status" value="1"/>
</dbReference>
<evidence type="ECO:0000256" key="5">
    <source>
        <dbReference type="ARBA" id="ARBA00022989"/>
    </source>
</evidence>
<keyword evidence="6 12" id="KW-0297">G-protein coupled receptor</keyword>
<dbReference type="InterPro" id="IPR005390">
    <property type="entry name" value="NeuromedU_rcpt"/>
</dbReference>
<dbReference type="PROSITE" id="PS50262">
    <property type="entry name" value="G_PROTEIN_RECEP_F1_2"/>
    <property type="match status" value="1"/>
</dbReference>
<keyword evidence="4 12" id="KW-0812">Transmembrane</keyword>
<dbReference type="EMBL" id="UFQT01001318">
    <property type="protein sequence ID" value="SSX30011.1"/>
    <property type="molecule type" value="Genomic_DNA"/>
</dbReference>
<feature type="transmembrane region" description="Helical" evidence="13">
    <location>
        <begin position="164"/>
        <end position="185"/>
    </location>
</feature>
<keyword evidence="7 13" id="KW-0472">Membrane</keyword>
<evidence type="ECO:0000313" key="15">
    <source>
        <dbReference type="EMBL" id="SSX30011.1"/>
    </source>
</evidence>
<evidence type="ECO:0000256" key="11">
    <source>
        <dbReference type="ARBA" id="ARBA00023224"/>
    </source>
</evidence>
<keyword evidence="3" id="KW-1003">Cell membrane</keyword>
<evidence type="ECO:0000256" key="6">
    <source>
        <dbReference type="ARBA" id="ARBA00023040"/>
    </source>
</evidence>
<protein>
    <submittedName>
        <fullName evidence="15">CSON001962 protein</fullName>
    </submittedName>
</protein>
<dbReference type="PRINTS" id="PR00237">
    <property type="entry name" value="GPCRRHODOPSN"/>
</dbReference>
<dbReference type="InterPro" id="IPR000276">
    <property type="entry name" value="GPCR_Rhodpsn"/>
</dbReference>
<evidence type="ECO:0000256" key="12">
    <source>
        <dbReference type="RuleBase" id="RU000688"/>
    </source>
</evidence>
<comment type="similarity">
    <text evidence="2 12">Belongs to the G-protein coupled receptor 1 family.</text>
</comment>
<dbReference type="GO" id="GO:0005886">
    <property type="term" value="C:plasma membrane"/>
    <property type="evidence" value="ECO:0007669"/>
    <property type="project" value="UniProtKB-SubCell"/>
</dbReference>
<dbReference type="PROSITE" id="PS00237">
    <property type="entry name" value="G_PROTEIN_RECEP_F1_1"/>
    <property type="match status" value="1"/>
</dbReference>
<evidence type="ECO:0000256" key="8">
    <source>
        <dbReference type="ARBA" id="ARBA00023157"/>
    </source>
</evidence>
<feature type="transmembrane region" description="Helical" evidence="13">
    <location>
        <begin position="206"/>
        <end position="227"/>
    </location>
</feature>
<keyword evidence="9 12" id="KW-0675">Receptor</keyword>
<evidence type="ECO:0000256" key="10">
    <source>
        <dbReference type="ARBA" id="ARBA00023180"/>
    </source>
</evidence>
<organism evidence="15">
    <name type="scientific">Culicoides sonorensis</name>
    <name type="common">Biting midge</name>
    <dbReference type="NCBI Taxonomy" id="179676"/>
    <lineage>
        <taxon>Eukaryota</taxon>
        <taxon>Metazoa</taxon>
        <taxon>Ecdysozoa</taxon>
        <taxon>Arthropoda</taxon>
        <taxon>Hexapoda</taxon>
        <taxon>Insecta</taxon>
        <taxon>Pterygota</taxon>
        <taxon>Neoptera</taxon>
        <taxon>Endopterygota</taxon>
        <taxon>Diptera</taxon>
        <taxon>Nematocera</taxon>
        <taxon>Chironomoidea</taxon>
        <taxon>Ceratopogonidae</taxon>
        <taxon>Ceratopogoninae</taxon>
        <taxon>Culicoides</taxon>
        <taxon>Monoculicoides</taxon>
    </lineage>
</organism>
<dbReference type="PANTHER" id="PTHR24243">
    <property type="entry name" value="G-PROTEIN COUPLED RECEPTOR"/>
    <property type="match status" value="1"/>
</dbReference>
<comment type="subcellular location">
    <subcellularLocation>
        <location evidence="1">Cell membrane</location>
        <topology evidence="1">Multi-pass membrane protein</topology>
    </subcellularLocation>
</comment>
<feature type="domain" description="G-protein coupled receptors family 1 profile" evidence="14">
    <location>
        <begin position="105"/>
        <end position="330"/>
    </location>
</feature>
<dbReference type="AlphaFoldDB" id="A0A336MKH8"/>
<accession>A0A336MKH8</accession>
<dbReference type="InterPro" id="IPR017452">
    <property type="entry name" value="GPCR_Rhodpsn_7TM"/>
</dbReference>
<evidence type="ECO:0000256" key="1">
    <source>
        <dbReference type="ARBA" id="ARBA00004651"/>
    </source>
</evidence>
<dbReference type="GO" id="GO:0001607">
    <property type="term" value="F:neuromedin U receptor activity"/>
    <property type="evidence" value="ECO:0007669"/>
    <property type="project" value="InterPro"/>
</dbReference>
<keyword evidence="11 12" id="KW-0807">Transducer</keyword>
<evidence type="ECO:0000256" key="2">
    <source>
        <dbReference type="ARBA" id="ARBA00010663"/>
    </source>
</evidence>
<keyword evidence="8" id="KW-1015">Disulfide bond</keyword>
<feature type="transmembrane region" description="Helical" evidence="13">
    <location>
        <begin position="125"/>
        <end position="144"/>
    </location>
</feature>
<evidence type="ECO:0000256" key="7">
    <source>
        <dbReference type="ARBA" id="ARBA00023136"/>
    </source>
</evidence>
<sequence>MTVNELNILETSGTNWNSELNAITPSLFNFQNVSDLFTTIAISGNETVNGTAEPPGLQCMWGKPSFNCTEEQYLEYWRGPRSLPLSTALSVTILFVGIFVTGVIGNLIVCVVIVRHAAMHTATNYYLFSLAVSDLIFLMLGLPYEISLYWHQYPYNLGLAFCKIRAWISEASTYVSVLTIVAFSMERFLAICHPLHSYRMSGLRRAMRIIAILWTMSFISAVPFAMYTDIDYLTYPPDNSTLYESAFCALLQNPGCLWEVSTCIFFAIPMAVMIILYGRMGLRIRSRTKKAAEVALGKVHGSIHDETKTAQSRRAIIRMLGKWYYFFLNC</sequence>
<dbReference type="OMA" id="ANREKCH"/>
<evidence type="ECO:0000259" key="14">
    <source>
        <dbReference type="PROSITE" id="PS50262"/>
    </source>
</evidence>
<dbReference type="PRINTS" id="PR01565">
    <property type="entry name" value="NEUROMEDINUR"/>
</dbReference>
<name>A0A336MKH8_CULSO</name>
<feature type="transmembrane region" description="Helical" evidence="13">
    <location>
        <begin position="88"/>
        <end position="113"/>
    </location>
</feature>
<dbReference type="Gene3D" id="1.20.1070.10">
    <property type="entry name" value="Rhodopsin 7-helix transmembrane proteins"/>
    <property type="match status" value="1"/>
</dbReference>
<evidence type="ECO:0000256" key="3">
    <source>
        <dbReference type="ARBA" id="ARBA00022475"/>
    </source>
</evidence>
<evidence type="ECO:0000256" key="13">
    <source>
        <dbReference type="SAM" id="Phobius"/>
    </source>
</evidence>